<evidence type="ECO:0000259" key="3">
    <source>
        <dbReference type="Pfam" id="PF18654"/>
    </source>
</evidence>
<dbReference type="Pfam" id="PF18654">
    <property type="entry name" value="LegC3_N"/>
    <property type="match status" value="2"/>
</dbReference>
<gene>
    <name evidence="4" type="primary">pieE</name>
    <name evidence="4" type="ORF">LFA_2198</name>
</gene>
<organism evidence="4 5">
    <name type="scientific">Legionella fallonii LLAP-10</name>
    <dbReference type="NCBI Taxonomy" id="1212491"/>
    <lineage>
        <taxon>Bacteria</taxon>
        <taxon>Pseudomonadati</taxon>
        <taxon>Pseudomonadota</taxon>
        <taxon>Gammaproteobacteria</taxon>
        <taxon>Legionellales</taxon>
        <taxon>Legionellaceae</taxon>
        <taxon>Legionella</taxon>
    </lineage>
</organism>
<dbReference type="RefSeq" id="WP_045096049.1">
    <property type="nucleotide sequence ID" value="NZ_LN614827.1"/>
</dbReference>
<dbReference type="KEGG" id="lfa:LFA_2198"/>
<evidence type="ECO:0000256" key="2">
    <source>
        <dbReference type="SAM" id="Phobius"/>
    </source>
</evidence>
<proteinExistence type="predicted"/>
<evidence type="ECO:0000313" key="4">
    <source>
        <dbReference type="EMBL" id="CEG57577.1"/>
    </source>
</evidence>
<keyword evidence="2" id="KW-1133">Transmembrane helix</keyword>
<dbReference type="HOGENOM" id="CLU_456937_0_0_6"/>
<evidence type="ECO:0000256" key="1">
    <source>
        <dbReference type="SAM" id="Coils"/>
    </source>
</evidence>
<feature type="domain" description="LegC3 N-terminal Legionellaceae" evidence="3">
    <location>
        <begin position="1"/>
        <end position="135"/>
    </location>
</feature>
<keyword evidence="5" id="KW-1185">Reference proteome</keyword>
<evidence type="ECO:0000313" key="5">
    <source>
        <dbReference type="Proteomes" id="UP000032430"/>
    </source>
</evidence>
<feature type="coiled-coil region" evidence="1">
    <location>
        <begin position="129"/>
        <end position="156"/>
    </location>
</feature>
<dbReference type="OrthoDB" id="5637094at2"/>
<feature type="coiled-coil region" evidence="1">
    <location>
        <begin position="199"/>
        <end position="251"/>
    </location>
</feature>
<dbReference type="STRING" id="1212491.LFA_2198"/>
<keyword evidence="1" id="KW-0175">Coiled coil</keyword>
<accession>A0A098G529</accession>
<protein>
    <submittedName>
        <fullName evidence="4">Putative substrate of the Dot/Icm secretion system [5 coiled coil domains]</fullName>
    </submittedName>
</protein>
<keyword evidence="2" id="KW-0472">Membrane</keyword>
<name>A0A098G529_9GAMM</name>
<feature type="domain" description="LegC3 N-terminal Legionellaceae" evidence="3">
    <location>
        <begin position="243"/>
        <end position="358"/>
    </location>
</feature>
<keyword evidence="2" id="KW-0812">Transmembrane</keyword>
<feature type="coiled-coil region" evidence="1">
    <location>
        <begin position="528"/>
        <end position="555"/>
    </location>
</feature>
<feature type="transmembrane region" description="Helical" evidence="2">
    <location>
        <begin position="433"/>
        <end position="454"/>
    </location>
</feature>
<dbReference type="AlphaFoldDB" id="A0A098G529"/>
<dbReference type="InterPro" id="IPR041357">
    <property type="entry name" value="LegC3_N_Legionellaceae"/>
</dbReference>
<reference evidence="5" key="1">
    <citation type="submission" date="2014-09" db="EMBL/GenBank/DDBJ databases">
        <authorList>
            <person name="Gomez-Valero L."/>
        </authorList>
    </citation>
    <scope>NUCLEOTIDE SEQUENCE [LARGE SCALE GENOMIC DNA]</scope>
    <source>
        <strain evidence="5">ATCC700992</strain>
    </source>
</reference>
<feature type="coiled-coil region" evidence="1">
    <location>
        <begin position="359"/>
        <end position="393"/>
    </location>
</feature>
<feature type="transmembrane region" description="Helical" evidence="2">
    <location>
        <begin position="460"/>
        <end position="481"/>
    </location>
</feature>
<dbReference type="EMBL" id="LN614827">
    <property type="protein sequence ID" value="CEG57577.1"/>
    <property type="molecule type" value="Genomic_DNA"/>
</dbReference>
<sequence>MALSDIIISDLVLKQTNAAISESNYHGLRQYLLERKPLLTVTNAINSLLSEQISIERQEFIQKHTQLACEAQRNNDIQEVAADEQEQINDNLLHESYAKELPVLERTMSQLDVKCFVQQGHFERLHSERQELKVNLEQVGQALERNRNERQILSNRYLYGIQFPQGTVHTHPSTVIYPQPYANSGLVLSLQDQIIWDRLLNEENRLNAEQQRLDSLADSKEGEYKRGEQKLNGLLSEKKYAEERYSEVKRQIEFVLPNKEQQRQIRSQERFHRDVARKQDDFTLQQLSPKNQERLRQLIATQDYAQENQRSALMSQVFKTSYSVFTSQLELTLQQGGASKIKFSEREALKTIIEIMKNCNQMEEKEQEINQSLRKEKEQLRMLQQNLADSNEQLRQFITSKPLLIKENERLKEENKQLALSSESAAFHRANSFYSSLFGISCGLISAGIINGAILLNPILLTIPGAFAIVAVVSVIIAIVAHCKKSSNDEQVENNKKIISENESTIFDECKKANDISEVTIPNINAQIEQTANTIALIEQELQQHHQAMSQLLHKAQNVTGAQGKNNVFFLKAGNIDPQAQPSAPIYDESIDDIDSGVGFGNGLR</sequence>
<dbReference type="Proteomes" id="UP000032430">
    <property type="component" value="Chromosome I"/>
</dbReference>